<dbReference type="InterPro" id="IPR007278">
    <property type="entry name" value="DUF397"/>
</dbReference>
<evidence type="ECO:0000313" key="2">
    <source>
        <dbReference type="EMBL" id="NGO70536.1"/>
    </source>
</evidence>
<gene>
    <name evidence="2" type="ORF">G5C65_19705</name>
</gene>
<name>A0A6G4WZ16_9ACTN</name>
<reference evidence="2 3" key="1">
    <citation type="submission" date="2020-02" db="EMBL/GenBank/DDBJ databases">
        <title>Whole-genome analyses of novel actinobacteria.</title>
        <authorList>
            <person name="Sahin N."/>
            <person name="Tatar D."/>
        </authorList>
    </citation>
    <scope>NUCLEOTIDE SEQUENCE [LARGE SCALE GENOMIC DNA]</scope>
    <source>
        <strain evidence="2 3">SB3404</strain>
    </source>
</reference>
<proteinExistence type="predicted"/>
<dbReference type="EMBL" id="JAAKZZ010000206">
    <property type="protein sequence ID" value="NGO70536.1"/>
    <property type="molecule type" value="Genomic_DNA"/>
</dbReference>
<organism evidence="2 3">
    <name type="scientific">Streptomyces boncukensis</name>
    <dbReference type="NCBI Taxonomy" id="2711219"/>
    <lineage>
        <taxon>Bacteria</taxon>
        <taxon>Bacillati</taxon>
        <taxon>Actinomycetota</taxon>
        <taxon>Actinomycetes</taxon>
        <taxon>Kitasatosporales</taxon>
        <taxon>Streptomycetaceae</taxon>
        <taxon>Streptomyces</taxon>
    </lineage>
</organism>
<dbReference type="Proteomes" id="UP000477722">
    <property type="component" value="Unassembled WGS sequence"/>
</dbReference>
<dbReference type="Pfam" id="PF04149">
    <property type="entry name" value="DUF397"/>
    <property type="match status" value="1"/>
</dbReference>
<protein>
    <submittedName>
        <fullName evidence="2">DUF397 domain-containing protein</fullName>
    </submittedName>
</protein>
<keyword evidence="3" id="KW-1185">Reference proteome</keyword>
<evidence type="ECO:0000313" key="3">
    <source>
        <dbReference type="Proteomes" id="UP000477722"/>
    </source>
</evidence>
<accession>A0A6G4WZ16</accession>
<feature type="domain" description="DUF397" evidence="1">
    <location>
        <begin position="18"/>
        <end position="71"/>
    </location>
</feature>
<sequence>MTPRNAPPPANDEFDGAYWHTSSYSGQNNNCVERGILADGRQAVRDTKDPARREALLFEAPAWSRFLSAVRDGWICGNAM</sequence>
<evidence type="ECO:0000259" key="1">
    <source>
        <dbReference type="Pfam" id="PF04149"/>
    </source>
</evidence>
<dbReference type="AlphaFoldDB" id="A0A6G4WZ16"/>
<dbReference type="RefSeq" id="WP_165300201.1">
    <property type="nucleotide sequence ID" value="NZ_JAAKZZ010000206.1"/>
</dbReference>
<comment type="caution">
    <text evidence="2">The sequence shown here is derived from an EMBL/GenBank/DDBJ whole genome shotgun (WGS) entry which is preliminary data.</text>
</comment>